<dbReference type="InterPro" id="IPR009080">
    <property type="entry name" value="tRNAsynth_Ia_anticodon-bd"/>
</dbReference>
<dbReference type="Pfam" id="PF08264">
    <property type="entry name" value="Anticodon_1"/>
    <property type="match status" value="1"/>
</dbReference>
<dbReference type="HOGENOM" id="CLU_004427_0_0_5"/>
<dbReference type="KEGG" id="nri:NRI_0479"/>
<protein>
    <recommendedName>
        <fullName evidence="9">Leucine--tRNA ligase</fullName>
        <ecNumber evidence="9">6.1.1.4</ecNumber>
    </recommendedName>
    <alternativeName>
        <fullName evidence="9">Leucyl-tRNA synthetase</fullName>
        <shortName evidence="9">LeuRS</shortName>
    </alternativeName>
</protein>
<dbReference type="InterPro" id="IPR025709">
    <property type="entry name" value="Leu_tRNA-synth_edit"/>
</dbReference>
<feature type="domain" description="Aminoacyl-tRNA synthetase class Ia" evidence="11">
    <location>
        <begin position="629"/>
        <end position="659"/>
    </location>
</feature>
<evidence type="ECO:0000256" key="7">
    <source>
        <dbReference type="ARBA" id="ARBA00023146"/>
    </source>
</evidence>
<accession>C6V4Z4</accession>
<evidence type="ECO:0000256" key="10">
    <source>
        <dbReference type="RuleBase" id="RU363035"/>
    </source>
</evidence>
<feature type="domain" description="Methionyl/Valyl/Leucyl/Isoleucyl-tRNA synthetase anticodon-binding" evidence="12">
    <location>
        <begin position="709"/>
        <end position="821"/>
    </location>
</feature>
<dbReference type="Pfam" id="PF00133">
    <property type="entry name" value="tRNA-synt_1"/>
    <property type="match status" value="2"/>
</dbReference>
<keyword evidence="5 9" id="KW-0067">ATP-binding</keyword>
<evidence type="ECO:0000256" key="4">
    <source>
        <dbReference type="ARBA" id="ARBA00022741"/>
    </source>
</evidence>
<dbReference type="Gene3D" id="3.40.50.620">
    <property type="entry name" value="HUPs"/>
    <property type="match status" value="2"/>
</dbReference>
<feature type="domain" description="Methionyl/Leucyl tRNA synthetase" evidence="13">
    <location>
        <begin position="53"/>
        <end position="188"/>
    </location>
</feature>
<feature type="short sequence motif" description="'KMSKS' region" evidence="9">
    <location>
        <begin position="630"/>
        <end position="634"/>
    </location>
</feature>
<evidence type="ECO:0000256" key="5">
    <source>
        <dbReference type="ARBA" id="ARBA00022840"/>
    </source>
</evidence>
<dbReference type="STRING" id="434131.NRI_0479"/>
<gene>
    <name evidence="9 15" type="primary">leuS</name>
    <name evidence="15" type="ordered locus">NRI_0479</name>
</gene>
<dbReference type="Pfam" id="PF13603">
    <property type="entry name" value="tRNA-synt_1_2"/>
    <property type="match status" value="1"/>
</dbReference>
<dbReference type="Pfam" id="PF09334">
    <property type="entry name" value="tRNA-synt_1g"/>
    <property type="match status" value="1"/>
</dbReference>
<dbReference type="GO" id="GO:0004823">
    <property type="term" value="F:leucine-tRNA ligase activity"/>
    <property type="evidence" value="ECO:0007669"/>
    <property type="project" value="UniProtKB-UniRule"/>
</dbReference>
<comment type="similarity">
    <text evidence="1 9 10">Belongs to the class-I aminoacyl-tRNA synthetase family.</text>
</comment>
<dbReference type="eggNOG" id="COG0495">
    <property type="taxonomic scope" value="Bacteria"/>
</dbReference>
<keyword evidence="6 9" id="KW-0648">Protein biosynthesis</keyword>
<dbReference type="PRINTS" id="PR00985">
    <property type="entry name" value="TRNASYNTHLEU"/>
</dbReference>
<dbReference type="CDD" id="cd07958">
    <property type="entry name" value="Anticodon_Ia_Leu_BEm"/>
    <property type="match status" value="1"/>
</dbReference>
<name>C6V4Z4_NEORI</name>
<dbReference type="InterPro" id="IPR009008">
    <property type="entry name" value="Val/Leu/Ile-tRNA-synth_edit"/>
</dbReference>
<keyword evidence="2 9" id="KW-0963">Cytoplasm</keyword>
<dbReference type="SUPFAM" id="SSF50677">
    <property type="entry name" value="ValRS/IleRS/LeuRS editing domain"/>
    <property type="match status" value="1"/>
</dbReference>
<evidence type="ECO:0000259" key="12">
    <source>
        <dbReference type="Pfam" id="PF08264"/>
    </source>
</evidence>
<dbReference type="InterPro" id="IPR002300">
    <property type="entry name" value="aa-tRNA-synth_Ia"/>
</dbReference>
<evidence type="ECO:0000256" key="6">
    <source>
        <dbReference type="ARBA" id="ARBA00022917"/>
    </source>
</evidence>
<feature type="binding site" evidence="9">
    <location>
        <position position="633"/>
    </location>
    <ligand>
        <name>ATP</name>
        <dbReference type="ChEBI" id="CHEBI:30616"/>
    </ligand>
</feature>
<dbReference type="PROSITE" id="PS00178">
    <property type="entry name" value="AA_TRNA_LIGASE_I"/>
    <property type="match status" value="1"/>
</dbReference>
<dbReference type="InterPro" id="IPR002302">
    <property type="entry name" value="Leu-tRNA-ligase"/>
</dbReference>
<dbReference type="InterPro" id="IPR013155">
    <property type="entry name" value="M/V/L/I-tRNA-synth_anticd-bd"/>
</dbReference>
<proteinExistence type="inferred from homology"/>
<feature type="domain" description="Leucyl-tRNA synthetase editing" evidence="14">
    <location>
        <begin position="239"/>
        <end position="430"/>
    </location>
</feature>
<dbReference type="GO" id="GO:0006429">
    <property type="term" value="P:leucyl-tRNA aminoacylation"/>
    <property type="evidence" value="ECO:0007669"/>
    <property type="project" value="UniProtKB-UniRule"/>
</dbReference>
<dbReference type="EC" id="6.1.1.4" evidence="9"/>
<dbReference type="AlphaFoldDB" id="C6V4Z4"/>
<dbReference type="Gene3D" id="1.10.730.10">
    <property type="entry name" value="Isoleucyl-tRNA Synthetase, Domain 1"/>
    <property type="match status" value="2"/>
</dbReference>
<dbReference type="PANTHER" id="PTHR43740">
    <property type="entry name" value="LEUCYL-TRNA SYNTHETASE"/>
    <property type="match status" value="1"/>
</dbReference>
<dbReference type="InterPro" id="IPR014729">
    <property type="entry name" value="Rossmann-like_a/b/a_fold"/>
</dbReference>
<sequence length="854" mass="96851">MHLLCHVSCLVLESCSDCLQLGYMSNYNFKEIEQFSQSLWDFSSCDFKRKKYYVLSMFPYPSGKLHMGHLRNYVIGDVLARYKRSQGYNVLHPIGWDAFGLPAEKAAISSNIHPRIWTEKNIAKMRTSLKSIGLSYDWNRELSTCSPEYYKHEQKFFLAFLKAGLAYKKNSEVNWDPIDNTVLANEQVIDGRGWRSGAVVVKRKIPQWFLKISDFSEELLKGLDSLTGWPEKVKTMQANWIGKSEGALIKFPISGYEQRFIEVFTTRPETIFGASFCAISVNHPLVNELNLLSNAEREILCTQTTCESDHCDDNKNLSGTVNLEKVDGQKLGILTKIKVKHPFSGGELPLYVANFVFAEYGSGAIFGCPAHDTRDFEFAQQYNLPCLRVISAKCTNIALPYCLEEGVMCNSNFLDGMQVIEARKFIIEKISSIGIGEAKNSYKLRDWGISRQRYWGCPIPVVYCEKCSMQPVKVEDLPITLPEEINFTVQGNPLEHHPTWKYTNCPKCGGPAVRDTDTFDTFFESSWYFAAFCSKEGGIDKESCEYFLPVDMYIGGIEHAILHLLYARFFTRALNKCGYVDVVEPFHSLLTQGMVCHESYQNSSGEYLYPEEAKLLLEKGEKVLVGKMEKMSKSKRNIVDLDEIVSKYGADAARFFILSDNPPENSFGWSDRGINASFKFLQRIKNLVERYLSSKTSAEVQTEQNVKIQINRIISDMTKYIDEIKLNCAVAKIHELVNLLSASGALSKETIHILLRILEPFVPHLAEYLASKLETDVVLYGSPWVAYNEVLIQSDAVTLMVRKNGKFVKLLEVKKDSSEEEIISLAKRLIKNAVVDKVIYVPGKMVNFLCSSSG</sequence>
<evidence type="ECO:0000256" key="2">
    <source>
        <dbReference type="ARBA" id="ARBA00022490"/>
    </source>
</evidence>
<comment type="catalytic activity">
    <reaction evidence="8 9">
        <text>tRNA(Leu) + L-leucine + ATP = L-leucyl-tRNA(Leu) + AMP + diphosphate</text>
        <dbReference type="Rhea" id="RHEA:11688"/>
        <dbReference type="Rhea" id="RHEA-COMP:9613"/>
        <dbReference type="Rhea" id="RHEA-COMP:9622"/>
        <dbReference type="ChEBI" id="CHEBI:30616"/>
        <dbReference type="ChEBI" id="CHEBI:33019"/>
        <dbReference type="ChEBI" id="CHEBI:57427"/>
        <dbReference type="ChEBI" id="CHEBI:78442"/>
        <dbReference type="ChEBI" id="CHEBI:78494"/>
        <dbReference type="ChEBI" id="CHEBI:456215"/>
        <dbReference type="EC" id="6.1.1.4"/>
    </reaction>
</comment>
<dbReference type="PANTHER" id="PTHR43740:SF2">
    <property type="entry name" value="LEUCINE--TRNA LIGASE, MITOCHONDRIAL"/>
    <property type="match status" value="1"/>
</dbReference>
<dbReference type="CDD" id="cd00812">
    <property type="entry name" value="LeuRS_core"/>
    <property type="match status" value="1"/>
</dbReference>
<dbReference type="NCBIfam" id="TIGR00396">
    <property type="entry name" value="leuS_bact"/>
    <property type="match status" value="1"/>
</dbReference>
<evidence type="ECO:0000259" key="13">
    <source>
        <dbReference type="Pfam" id="PF09334"/>
    </source>
</evidence>
<evidence type="ECO:0000256" key="9">
    <source>
        <dbReference type="HAMAP-Rule" id="MF_00049"/>
    </source>
</evidence>
<organism evidence="15 16">
    <name type="scientific">Neorickettsia risticii (strain Illinois)</name>
    <dbReference type="NCBI Taxonomy" id="434131"/>
    <lineage>
        <taxon>Bacteria</taxon>
        <taxon>Pseudomonadati</taxon>
        <taxon>Pseudomonadota</taxon>
        <taxon>Alphaproteobacteria</taxon>
        <taxon>Rickettsiales</taxon>
        <taxon>Anaplasmataceae</taxon>
        <taxon>Neorickettsia</taxon>
    </lineage>
</organism>
<evidence type="ECO:0000256" key="8">
    <source>
        <dbReference type="ARBA" id="ARBA00047469"/>
    </source>
</evidence>
<dbReference type="GO" id="GO:0002161">
    <property type="term" value="F:aminoacyl-tRNA deacylase activity"/>
    <property type="evidence" value="ECO:0007669"/>
    <property type="project" value="InterPro"/>
</dbReference>
<dbReference type="InterPro" id="IPR015413">
    <property type="entry name" value="Methionyl/Leucyl_tRNA_Synth"/>
</dbReference>
<dbReference type="GO" id="GO:0005524">
    <property type="term" value="F:ATP binding"/>
    <property type="evidence" value="ECO:0007669"/>
    <property type="project" value="UniProtKB-UniRule"/>
</dbReference>
<keyword evidence="4 9" id="KW-0547">Nucleotide-binding</keyword>
<reference evidence="15 16" key="1">
    <citation type="journal article" date="2009" name="Nucleic Acids Res.">
        <title>Analysis of complete genome sequence of Neorickettsia risticii: causative agent of Potomac horse fever.</title>
        <authorList>
            <person name="Lin M."/>
            <person name="Zhang C."/>
            <person name="Gibson K."/>
            <person name="Rikihisa Y."/>
        </authorList>
    </citation>
    <scope>NUCLEOTIDE SEQUENCE [LARGE SCALE GENOMIC DNA]</scope>
    <source>
        <strain evidence="15 16">Illinois</strain>
    </source>
</reference>
<dbReference type="SUPFAM" id="SSF52374">
    <property type="entry name" value="Nucleotidylyl transferase"/>
    <property type="match status" value="1"/>
</dbReference>
<feature type="short sequence motif" description="'HIGH' region" evidence="9">
    <location>
        <begin position="59"/>
        <end position="69"/>
    </location>
</feature>
<evidence type="ECO:0000256" key="3">
    <source>
        <dbReference type="ARBA" id="ARBA00022598"/>
    </source>
</evidence>
<evidence type="ECO:0000313" key="15">
    <source>
        <dbReference type="EMBL" id="ACT69459.1"/>
    </source>
</evidence>
<dbReference type="FunFam" id="3.40.50.620:FF:000003">
    <property type="entry name" value="Leucine--tRNA ligase"/>
    <property type="match status" value="1"/>
</dbReference>
<keyword evidence="3 9" id="KW-0436">Ligase</keyword>
<feature type="domain" description="Aminoacyl-tRNA synthetase class Ia" evidence="11">
    <location>
        <begin position="444"/>
        <end position="599"/>
    </location>
</feature>
<dbReference type="InterPro" id="IPR001412">
    <property type="entry name" value="aa-tRNA-synth_I_CS"/>
</dbReference>
<dbReference type="SUPFAM" id="SSF47323">
    <property type="entry name" value="Anticodon-binding domain of a subclass of class I aminoacyl-tRNA synthetases"/>
    <property type="match status" value="1"/>
</dbReference>
<dbReference type="HAMAP" id="MF_00049_B">
    <property type="entry name" value="Leu_tRNA_synth_B"/>
    <property type="match status" value="1"/>
</dbReference>
<dbReference type="Proteomes" id="UP000001627">
    <property type="component" value="Chromosome"/>
</dbReference>
<evidence type="ECO:0000259" key="14">
    <source>
        <dbReference type="Pfam" id="PF13603"/>
    </source>
</evidence>
<keyword evidence="7 9" id="KW-0030">Aminoacyl-tRNA synthetase</keyword>
<dbReference type="FunFam" id="1.10.730.10:FF:000002">
    <property type="entry name" value="Leucine--tRNA ligase"/>
    <property type="match status" value="1"/>
</dbReference>
<evidence type="ECO:0000256" key="1">
    <source>
        <dbReference type="ARBA" id="ARBA00005594"/>
    </source>
</evidence>
<keyword evidence="16" id="KW-1185">Reference proteome</keyword>
<evidence type="ECO:0000313" key="16">
    <source>
        <dbReference type="Proteomes" id="UP000001627"/>
    </source>
</evidence>
<comment type="subcellular location">
    <subcellularLocation>
        <location evidence="9">Cytoplasm</location>
    </subcellularLocation>
</comment>
<dbReference type="EMBL" id="CP001431">
    <property type="protein sequence ID" value="ACT69459.1"/>
    <property type="molecule type" value="Genomic_DNA"/>
</dbReference>
<evidence type="ECO:0000259" key="11">
    <source>
        <dbReference type="Pfam" id="PF00133"/>
    </source>
</evidence>
<dbReference type="GO" id="GO:0005737">
    <property type="term" value="C:cytoplasm"/>
    <property type="evidence" value="ECO:0007669"/>
    <property type="project" value="UniProtKB-SubCell"/>
</dbReference>